<dbReference type="SMART" id="SM00387">
    <property type="entry name" value="HATPase_c"/>
    <property type="match status" value="1"/>
</dbReference>
<dbReference type="Gene3D" id="1.10.287.130">
    <property type="match status" value="1"/>
</dbReference>
<evidence type="ECO:0000259" key="13">
    <source>
        <dbReference type="PROSITE" id="PS50110"/>
    </source>
</evidence>
<dbReference type="Pfam" id="PF02518">
    <property type="entry name" value="HATPase_c"/>
    <property type="match status" value="1"/>
</dbReference>
<evidence type="ECO:0000256" key="3">
    <source>
        <dbReference type="ARBA" id="ARBA00012438"/>
    </source>
</evidence>
<feature type="modified residue" description="4-aspartylphosphate" evidence="10">
    <location>
        <position position="767"/>
    </location>
</feature>
<feature type="transmembrane region" description="Helical" evidence="11">
    <location>
        <begin position="284"/>
        <end position="304"/>
    </location>
</feature>
<dbReference type="SUPFAM" id="SSF52172">
    <property type="entry name" value="CheY-like"/>
    <property type="match status" value="1"/>
</dbReference>
<evidence type="ECO:0000256" key="4">
    <source>
        <dbReference type="ARBA" id="ARBA00018672"/>
    </source>
</evidence>
<reference evidence="14" key="1">
    <citation type="journal article" date="2021" name="PeerJ">
        <title>Extensive microbial diversity within the chicken gut microbiome revealed by metagenomics and culture.</title>
        <authorList>
            <person name="Gilroy R."/>
            <person name="Ravi A."/>
            <person name="Getino M."/>
            <person name="Pursley I."/>
            <person name="Horton D.L."/>
            <person name="Alikhan N.F."/>
            <person name="Baker D."/>
            <person name="Gharbi K."/>
            <person name="Hall N."/>
            <person name="Watson M."/>
            <person name="Adriaenssens E.M."/>
            <person name="Foster-Nyarko E."/>
            <person name="Jarju S."/>
            <person name="Secka A."/>
            <person name="Antonio M."/>
            <person name="Oren A."/>
            <person name="Chaudhuri R.R."/>
            <person name="La Ragione R."/>
            <person name="Hildebrand F."/>
            <person name="Pallen M.J."/>
        </authorList>
    </citation>
    <scope>NUCLEOTIDE SEQUENCE</scope>
    <source>
        <strain evidence="14">CHK189-11263</strain>
    </source>
</reference>
<keyword evidence="11" id="KW-0472">Membrane</keyword>
<feature type="domain" description="Response regulatory" evidence="13">
    <location>
        <begin position="715"/>
        <end position="836"/>
    </location>
</feature>
<dbReference type="GO" id="GO:0000155">
    <property type="term" value="F:phosphorelay sensor kinase activity"/>
    <property type="evidence" value="ECO:0007669"/>
    <property type="project" value="InterPro"/>
</dbReference>
<dbReference type="SMART" id="SM00448">
    <property type="entry name" value="REC"/>
    <property type="match status" value="1"/>
</dbReference>
<dbReference type="GO" id="GO:0009927">
    <property type="term" value="F:histidine phosphotransfer kinase activity"/>
    <property type="evidence" value="ECO:0007669"/>
    <property type="project" value="TreeGrafter"/>
</dbReference>
<dbReference type="GO" id="GO:0005886">
    <property type="term" value="C:plasma membrane"/>
    <property type="evidence" value="ECO:0007669"/>
    <property type="project" value="TreeGrafter"/>
</dbReference>
<accession>A0A9D2M9K7</accession>
<dbReference type="InterPro" id="IPR003594">
    <property type="entry name" value="HATPase_dom"/>
</dbReference>
<dbReference type="SUPFAM" id="SSF55874">
    <property type="entry name" value="ATPase domain of HSP90 chaperone/DNA topoisomerase II/histidine kinase"/>
    <property type="match status" value="1"/>
</dbReference>
<dbReference type="PRINTS" id="PR00344">
    <property type="entry name" value="BCTRLSENSOR"/>
</dbReference>
<dbReference type="FunFam" id="3.30.565.10:FF:000006">
    <property type="entry name" value="Sensor histidine kinase WalK"/>
    <property type="match status" value="1"/>
</dbReference>
<evidence type="ECO:0000256" key="11">
    <source>
        <dbReference type="SAM" id="Phobius"/>
    </source>
</evidence>
<dbReference type="InterPro" id="IPR005467">
    <property type="entry name" value="His_kinase_dom"/>
</dbReference>
<dbReference type="PANTHER" id="PTHR43047:SF72">
    <property type="entry name" value="OSMOSENSING HISTIDINE PROTEIN KINASE SLN1"/>
    <property type="match status" value="1"/>
</dbReference>
<protein>
    <recommendedName>
        <fullName evidence="4">Stage 0 sporulation protein A homolog</fullName>
        <ecNumber evidence="3">2.7.13.3</ecNumber>
    </recommendedName>
</protein>
<dbReference type="EMBL" id="DWYC01000014">
    <property type="protein sequence ID" value="HJB56183.1"/>
    <property type="molecule type" value="Genomic_DNA"/>
</dbReference>
<evidence type="ECO:0000256" key="1">
    <source>
        <dbReference type="ARBA" id="ARBA00000085"/>
    </source>
</evidence>
<gene>
    <name evidence="14" type="ORF">H9714_01380</name>
</gene>
<name>A0A9D2M9K7_9FIRM</name>
<keyword evidence="6" id="KW-0808">Transferase</keyword>
<evidence type="ECO:0000256" key="2">
    <source>
        <dbReference type="ARBA" id="ARBA00004370"/>
    </source>
</evidence>
<evidence type="ECO:0000256" key="9">
    <source>
        <dbReference type="ARBA" id="ARBA00024867"/>
    </source>
</evidence>
<organism evidence="14 15">
    <name type="scientific">Candidatus Flavonifractor intestinipullorum</name>
    <dbReference type="NCBI Taxonomy" id="2838587"/>
    <lineage>
        <taxon>Bacteria</taxon>
        <taxon>Bacillati</taxon>
        <taxon>Bacillota</taxon>
        <taxon>Clostridia</taxon>
        <taxon>Eubacteriales</taxon>
        <taxon>Oscillospiraceae</taxon>
        <taxon>Flavonifractor</taxon>
    </lineage>
</organism>
<feature type="transmembrane region" description="Helical" evidence="11">
    <location>
        <begin position="20"/>
        <end position="40"/>
    </location>
</feature>
<dbReference type="InterPro" id="IPR004358">
    <property type="entry name" value="Sig_transdc_His_kin-like_C"/>
</dbReference>
<dbReference type="Pfam" id="PF00072">
    <property type="entry name" value="Response_reg"/>
    <property type="match status" value="1"/>
</dbReference>
<dbReference type="Gene3D" id="3.30.565.10">
    <property type="entry name" value="Histidine kinase-like ATPase, C-terminal domain"/>
    <property type="match status" value="1"/>
</dbReference>
<dbReference type="AlphaFoldDB" id="A0A9D2M9K7"/>
<dbReference type="Gene3D" id="3.40.50.2300">
    <property type="match status" value="1"/>
</dbReference>
<dbReference type="PROSITE" id="PS50109">
    <property type="entry name" value="HIS_KIN"/>
    <property type="match status" value="1"/>
</dbReference>
<dbReference type="Pfam" id="PF00512">
    <property type="entry name" value="HisKA"/>
    <property type="match status" value="1"/>
</dbReference>
<dbReference type="SMART" id="SM00388">
    <property type="entry name" value="HisKA"/>
    <property type="match status" value="1"/>
</dbReference>
<keyword evidence="8" id="KW-0902">Two-component regulatory system</keyword>
<dbReference type="Proteomes" id="UP000824208">
    <property type="component" value="Unassembled WGS sequence"/>
</dbReference>
<dbReference type="CDD" id="cd00082">
    <property type="entry name" value="HisKA"/>
    <property type="match status" value="1"/>
</dbReference>
<dbReference type="PANTHER" id="PTHR43047">
    <property type="entry name" value="TWO-COMPONENT HISTIDINE PROTEIN KINASE"/>
    <property type="match status" value="1"/>
</dbReference>
<dbReference type="EC" id="2.7.13.3" evidence="3"/>
<keyword evidence="11" id="KW-0812">Transmembrane</keyword>
<keyword evidence="7" id="KW-0418">Kinase</keyword>
<keyword evidence="5 10" id="KW-0597">Phosphoprotein</keyword>
<evidence type="ECO:0000256" key="8">
    <source>
        <dbReference type="ARBA" id="ARBA00023012"/>
    </source>
</evidence>
<comment type="subcellular location">
    <subcellularLocation>
        <location evidence="2">Membrane</location>
    </subcellularLocation>
</comment>
<evidence type="ECO:0000256" key="6">
    <source>
        <dbReference type="ARBA" id="ARBA00022679"/>
    </source>
</evidence>
<proteinExistence type="predicted"/>
<reference evidence="14" key="2">
    <citation type="submission" date="2021-04" db="EMBL/GenBank/DDBJ databases">
        <authorList>
            <person name="Gilroy R."/>
        </authorList>
    </citation>
    <scope>NUCLEOTIDE SEQUENCE</scope>
    <source>
        <strain evidence="14">CHK189-11263</strain>
    </source>
</reference>
<comment type="caution">
    <text evidence="14">The sequence shown here is derived from an EMBL/GenBank/DDBJ whole genome shotgun (WGS) entry which is preliminary data.</text>
</comment>
<evidence type="ECO:0000256" key="5">
    <source>
        <dbReference type="ARBA" id="ARBA00022553"/>
    </source>
</evidence>
<dbReference type="Gene3D" id="3.30.450.20">
    <property type="entry name" value="PAS domain"/>
    <property type="match status" value="2"/>
</dbReference>
<evidence type="ECO:0000259" key="12">
    <source>
        <dbReference type="PROSITE" id="PS50109"/>
    </source>
</evidence>
<dbReference type="InterPro" id="IPR003661">
    <property type="entry name" value="HisK_dim/P_dom"/>
</dbReference>
<keyword evidence="11" id="KW-1133">Transmembrane helix</keyword>
<dbReference type="InterPro" id="IPR001789">
    <property type="entry name" value="Sig_transdc_resp-reg_receiver"/>
</dbReference>
<sequence length="849" mass="95443">MKQKKSNWNLVLRDLRFSLFALGILVILVIMSVTVLRTALLQNAWNTGMALSRNYAAEARNKLNVYETLLSFGSSTIEARMEAGDSEEELLEWMERYFQRLETVLGEDSLDVYAVIDGSILAVQPWSGDESYDVFSTQWYQKAAQSPDQTIFTGVYLDAIYHRPVITLAQMSSASGALLAFDIFPEQFRFDLLDLSSQDSFFLCDENGSLIFWQTRLDRSEEELQTYLAGLITQIEAGELDHYSDSITDLDGARRAVYYVQMDNNWYSIVTTSYGSIFGGLGRFSLVLSLMIALFLLTLAVTAWRSIRFNARIERTDETIRALSNSYYALYRLDFEQGTYEMIKSSEYVRSRLPAQGRYSDLLQVMGEVIEPDAHDEYMRSFSRENIQSLVARKVKDFGGDFLRRFGQEYRWVNVRILFDDSLAPGEAVLSFREVDQEKQGQLRERQLLEDALDVARKNEQAKQTFFSSMSHDMRTPLNAIIGLSALAQEHTGEPEAMADYLNKIQYSSRQLLGLINDILDMSRLEQGKVMVTSEPFDLQTCVEQCLEPFRLQAGSEGKSFTAHLDLPDRQVLGDPFRMAQVLNNLLSNAMKFTAAGDAVSLSVVQLDRRDFSQYKFVVSDTGVGMSSEFLPHLFEPYAREMRFGVHRTVGTGLGMSITKNLITQMNGEIHVESHPEEGTTFTIVLPFAVVHASPEDTQAAEHSSSLPFSLEGRQVLLAEDNPVNMEIAAELLAMHGIQVTQAWNGREAVERFSASPPGFFDAVLLDMQMPEMGGCEAARHIRALPRADAKRVPIVAVTANAFAEDVAATAAAGMNAHVSKPIDIALLSQTLERLIQNRDAPEERGTRE</sequence>
<comment type="catalytic activity">
    <reaction evidence="1">
        <text>ATP + protein L-histidine = ADP + protein N-phospho-L-histidine.</text>
        <dbReference type="EC" id="2.7.13.3"/>
    </reaction>
</comment>
<dbReference type="PROSITE" id="PS50110">
    <property type="entry name" value="RESPONSE_REGULATORY"/>
    <property type="match status" value="1"/>
</dbReference>
<dbReference type="CDD" id="cd18773">
    <property type="entry name" value="PDC1_HK_sensor"/>
    <property type="match status" value="1"/>
</dbReference>
<dbReference type="InterPro" id="IPR036890">
    <property type="entry name" value="HATPase_C_sf"/>
</dbReference>
<dbReference type="SUPFAM" id="SSF47384">
    <property type="entry name" value="Homodimeric domain of signal transducing histidine kinase"/>
    <property type="match status" value="1"/>
</dbReference>
<dbReference type="InterPro" id="IPR011006">
    <property type="entry name" value="CheY-like_superfamily"/>
</dbReference>
<comment type="function">
    <text evidence="9">May play the central regulatory role in sporulation. It may be an element of the effector pathway responsible for the activation of sporulation genes in response to nutritional stress. Spo0A may act in concert with spo0H (a sigma factor) to control the expression of some genes that are critical to the sporulation process.</text>
</comment>
<evidence type="ECO:0000313" key="15">
    <source>
        <dbReference type="Proteomes" id="UP000824208"/>
    </source>
</evidence>
<evidence type="ECO:0000313" key="14">
    <source>
        <dbReference type="EMBL" id="HJB56183.1"/>
    </source>
</evidence>
<dbReference type="CDD" id="cd17546">
    <property type="entry name" value="REC_hyHK_CKI1_RcsC-like"/>
    <property type="match status" value="1"/>
</dbReference>
<evidence type="ECO:0000256" key="7">
    <source>
        <dbReference type="ARBA" id="ARBA00022777"/>
    </source>
</evidence>
<evidence type="ECO:0000256" key="10">
    <source>
        <dbReference type="PROSITE-ProRule" id="PRU00169"/>
    </source>
</evidence>
<dbReference type="InterPro" id="IPR036097">
    <property type="entry name" value="HisK_dim/P_sf"/>
</dbReference>
<feature type="domain" description="Histidine kinase" evidence="12">
    <location>
        <begin position="469"/>
        <end position="690"/>
    </location>
</feature>